<reference evidence="2 3" key="1">
    <citation type="submission" date="2014-02" db="EMBL/GenBank/DDBJ databases">
        <title>Genome sequence of Brachybacterium phenoliresistens strain W13A50.</title>
        <authorList>
            <person name="Wang X."/>
        </authorList>
    </citation>
    <scope>NUCLEOTIDE SEQUENCE [LARGE SCALE GENOMIC DNA]</scope>
    <source>
        <strain evidence="2 3">W13A50</strain>
    </source>
</reference>
<organism evidence="2 3">
    <name type="scientific">Brachybacterium phenoliresistens</name>
    <dbReference type="NCBI Taxonomy" id="396014"/>
    <lineage>
        <taxon>Bacteria</taxon>
        <taxon>Bacillati</taxon>
        <taxon>Actinomycetota</taxon>
        <taxon>Actinomycetes</taxon>
        <taxon>Micrococcales</taxon>
        <taxon>Dermabacteraceae</taxon>
        <taxon>Brachybacterium</taxon>
    </lineage>
</organism>
<proteinExistence type="predicted"/>
<sequence>MSSASASSLVRRPFEGIPAERDLVAMRQLIPAATIEAATTAEHGSVRVIIATILPMAWPAIRRSDGSVIIGLQATVPTDDLSRSFGQALSQALEAEPGTPVRTVSPSADSPRLQDLLDLEGGFPITVHESFEFWVDPGAERTAEVEASLAQANESIMPTAPVEGLEHAYWVDAGAKEHLRWVLDAEEERVYDAVARLHARRESAIAEGTRYVGSFRAEGLTVPVWDLPDGFGAAGVAEHAAEFRARFLTALESTEPLTALERRARGGIVARQVTLR</sequence>
<dbReference type="EMBL" id="JDYK01000023">
    <property type="protein sequence ID" value="EWS79835.1"/>
    <property type="molecule type" value="Genomic_DNA"/>
</dbReference>
<dbReference type="STRING" id="396014.BF93_09125"/>
<evidence type="ECO:0000313" key="3">
    <source>
        <dbReference type="Proteomes" id="UP000023067"/>
    </source>
</evidence>
<dbReference type="PATRIC" id="fig|396014.3.peg.3324"/>
<dbReference type="RefSeq" id="WP_038374209.1">
    <property type="nucleotide sequence ID" value="NZ_BAAAOW010000013.1"/>
</dbReference>
<dbReference type="OrthoDB" id="5512013at2"/>
<name>Z9JN25_9MICO</name>
<dbReference type="GO" id="GO:0016853">
    <property type="term" value="F:isomerase activity"/>
    <property type="evidence" value="ECO:0007669"/>
    <property type="project" value="UniProtKB-KW"/>
</dbReference>
<dbReference type="Proteomes" id="UP000023067">
    <property type="component" value="Unassembled WGS sequence"/>
</dbReference>
<protein>
    <submittedName>
        <fullName evidence="2">Topoisomerase II</fullName>
    </submittedName>
</protein>
<accession>Z9JN25</accession>
<feature type="domain" description="DUF5926" evidence="1">
    <location>
        <begin position="13"/>
        <end position="276"/>
    </location>
</feature>
<evidence type="ECO:0000313" key="2">
    <source>
        <dbReference type="EMBL" id="EWS79835.1"/>
    </source>
</evidence>
<keyword evidence="3" id="KW-1185">Reference proteome</keyword>
<dbReference type="HOGENOM" id="CLU_075039_0_0_11"/>
<dbReference type="eggNOG" id="COG3012">
    <property type="taxonomic scope" value="Bacteria"/>
</dbReference>
<dbReference type="Pfam" id="PF19348">
    <property type="entry name" value="DUF5926"/>
    <property type="match status" value="1"/>
</dbReference>
<gene>
    <name evidence="2" type="ORF">BF93_09125</name>
</gene>
<evidence type="ECO:0000259" key="1">
    <source>
        <dbReference type="Pfam" id="PF19348"/>
    </source>
</evidence>
<dbReference type="AlphaFoldDB" id="Z9JN25"/>
<comment type="caution">
    <text evidence="2">The sequence shown here is derived from an EMBL/GenBank/DDBJ whole genome shotgun (WGS) entry which is preliminary data.</text>
</comment>
<keyword evidence="2" id="KW-0413">Isomerase</keyword>
<dbReference type="InterPro" id="IPR045970">
    <property type="entry name" value="DUF5926"/>
</dbReference>